<dbReference type="GO" id="GO:0006508">
    <property type="term" value="P:proteolysis"/>
    <property type="evidence" value="ECO:0007669"/>
    <property type="project" value="UniProtKB-KW"/>
</dbReference>
<feature type="domain" description="Peptidase S11 D-Ala-D-Ala carboxypeptidase A C-terminal" evidence="17">
    <location>
        <begin position="289"/>
        <end position="379"/>
    </location>
</feature>
<dbReference type="InterPro" id="IPR018044">
    <property type="entry name" value="Peptidase_S11"/>
</dbReference>
<evidence type="ECO:0000256" key="14">
    <source>
        <dbReference type="PIRSR" id="PIRSR618044-2"/>
    </source>
</evidence>
<evidence type="ECO:0000256" key="4">
    <source>
        <dbReference type="ARBA" id="ARBA00012448"/>
    </source>
</evidence>
<dbReference type="SMART" id="SM00936">
    <property type="entry name" value="PBP5_C"/>
    <property type="match status" value="1"/>
</dbReference>
<comment type="caution">
    <text evidence="18">The sequence shown here is derived from an EMBL/GenBank/DDBJ whole genome shotgun (WGS) entry which is preliminary data.</text>
</comment>
<dbReference type="Pfam" id="PF07943">
    <property type="entry name" value="PBP5_C"/>
    <property type="match status" value="1"/>
</dbReference>
<dbReference type="AlphaFoldDB" id="A0A2C6LI62"/>
<evidence type="ECO:0000256" key="10">
    <source>
        <dbReference type="ARBA" id="ARBA00022984"/>
    </source>
</evidence>
<dbReference type="InterPro" id="IPR012338">
    <property type="entry name" value="Beta-lactam/transpept-like"/>
</dbReference>
<dbReference type="GO" id="GO:0008360">
    <property type="term" value="P:regulation of cell shape"/>
    <property type="evidence" value="ECO:0007669"/>
    <property type="project" value="UniProtKB-KW"/>
</dbReference>
<protein>
    <recommendedName>
        <fullName evidence="4">serine-type D-Ala-D-Ala carboxypeptidase</fullName>
        <ecNumber evidence="4">3.4.16.4</ecNumber>
    </recommendedName>
</protein>
<feature type="binding site" evidence="14">
    <location>
        <position position="242"/>
    </location>
    <ligand>
        <name>substrate</name>
    </ligand>
</feature>
<evidence type="ECO:0000256" key="15">
    <source>
        <dbReference type="RuleBase" id="RU004016"/>
    </source>
</evidence>
<dbReference type="Gene3D" id="2.60.410.10">
    <property type="entry name" value="D-Ala-D-Ala carboxypeptidase, C-terminal domain"/>
    <property type="match status" value="1"/>
</dbReference>
<evidence type="ECO:0000256" key="6">
    <source>
        <dbReference type="ARBA" id="ARBA00022670"/>
    </source>
</evidence>
<keyword evidence="10" id="KW-0573">Peptidoglycan synthesis</keyword>
<evidence type="ECO:0000256" key="7">
    <source>
        <dbReference type="ARBA" id="ARBA00022729"/>
    </source>
</evidence>
<dbReference type="EC" id="3.4.16.4" evidence="4"/>
<dbReference type="EMBL" id="AWQQ01000055">
    <property type="protein sequence ID" value="PHJ38150.1"/>
    <property type="molecule type" value="Genomic_DNA"/>
</dbReference>
<dbReference type="PRINTS" id="PR00725">
    <property type="entry name" value="DADACBPTASE1"/>
</dbReference>
<dbReference type="PANTHER" id="PTHR21581:SF6">
    <property type="entry name" value="TRAFFICKING PROTEIN PARTICLE COMPLEX SUBUNIT 12"/>
    <property type="match status" value="1"/>
</dbReference>
<feature type="signal peptide" evidence="16">
    <location>
        <begin position="1"/>
        <end position="23"/>
    </location>
</feature>
<keyword evidence="6" id="KW-0645">Protease</keyword>
<comment type="function">
    <text evidence="1">Removes C-terminal D-alanyl residues from sugar-peptide cell wall precursors.</text>
</comment>
<feature type="active site" description="Acyl-ester intermediate" evidence="13">
    <location>
        <position position="64"/>
    </location>
</feature>
<gene>
    <name evidence="18" type="ORF">P378_11835</name>
</gene>
<dbReference type="InterPro" id="IPR012907">
    <property type="entry name" value="Peptidase_S11_C"/>
</dbReference>
<evidence type="ECO:0000256" key="9">
    <source>
        <dbReference type="ARBA" id="ARBA00022960"/>
    </source>
</evidence>
<comment type="similarity">
    <text evidence="3 15">Belongs to the peptidase S11 family.</text>
</comment>
<dbReference type="InterPro" id="IPR001967">
    <property type="entry name" value="Peptidase_S11_N"/>
</dbReference>
<evidence type="ECO:0000256" key="8">
    <source>
        <dbReference type="ARBA" id="ARBA00022801"/>
    </source>
</evidence>
<evidence type="ECO:0000256" key="3">
    <source>
        <dbReference type="ARBA" id="ARBA00007164"/>
    </source>
</evidence>
<proteinExistence type="inferred from homology"/>
<dbReference type="InterPro" id="IPR015956">
    <property type="entry name" value="Peniciliin-bd_prot_C_sf"/>
</dbReference>
<evidence type="ECO:0000259" key="17">
    <source>
        <dbReference type="SMART" id="SM00936"/>
    </source>
</evidence>
<keyword evidence="9" id="KW-0133">Cell shape</keyword>
<evidence type="ECO:0000256" key="5">
    <source>
        <dbReference type="ARBA" id="ARBA00022645"/>
    </source>
</evidence>
<evidence type="ECO:0000313" key="19">
    <source>
        <dbReference type="Proteomes" id="UP000222564"/>
    </source>
</evidence>
<reference evidence="18 19" key="1">
    <citation type="submission" date="2013-09" db="EMBL/GenBank/DDBJ databases">
        <title>Biodegradation of hydrocarbons in the deep terrestrial subsurface : characterization of a microbial consortium composed of two Desulfotomaculum species originating from a deep geological formation.</title>
        <authorList>
            <person name="Aullo T."/>
            <person name="Berlendis S."/>
            <person name="Lascourreges J.-F."/>
            <person name="Dessort D."/>
            <person name="Saint-Laurent S."/>
            <person name="Schraauwers B."/>
            <person name="Mas J."/>
            <person name="Magot M."/>
            <person name="Ranchou-Peyruse A."/>
        </authorList>
    </citation>
    <scope>NUCLEOTIDE SEQUENCE [LARGE SCALE GENOMIC DNA]</scope>
    <source>
        <strain evidence="18 19">Bs107</strain>
    </source>
</reference>
<feature type="chain" id="PRO_5012316017" description="serine-type D-Ala-D-Ala carboxypeptidase" evidence="16">
    <location>
        <begin position="24"/>
        <end position="388"/>
    </location>
</feature>
<dbReference type="GO" id="GO:0071555">
    <property type="term" value="P:cell wall organization"/>
    <property type="evidence" value="ECO:0007669"/>
    <property type="project" value="UniProtKB-KW"/>
</dbReference>
<name>A0A2C6LI62_9FIRM</name>
<accession>A0A2C6LI62</accession>
<dbReference type="Pfam" id="PF00768">
    <property type="entry name" value="Peptidase_S11"/>
    <property type="match status" value="1"/>
</dbReference>
<keyword evidence="8" id="KW-0378">Hydrolase</keyword>
<feature type="active site" description="Proton acceptor" evidence="13">
    <location>
        <position position="67"/>
    </location>
</feature>
<comment type="catalytic activity">
    <reaction evidence="12">
        <text>Preferential cleavage: (Ac)2-L-Lys-D-Ala-|-D-Ala. Also transpeptidation of peptidyl-alanyl moieties that are N-acyl substituents of D-alanine.</text>
        <dbReference type="EC" id="3.4.16.4"/>
    </reaction>
</comment>
<dbReference type="SUPFAM" id="SSF56601">
    <property type="entry name" value="beta-lactamase/transpeptidase-like"/>
    <property type="match status" value="1"/>
</dbReference>
<dbReference type="SUPFAM" id="SSF69189">
    <property type="entry name" value="Penicillin-binding protein associated domain"/>
    <property type="match status" value="1"/>
</dbReference>
<evidence type="ECO:0000256" key="1">
    <source>
        <dbReference type="ARBA" id="ARBA00003217"/>
    </source>
</evidence>
<evidence type="ECO:0000256" key="11">
    <source>
        <dbReference type="ARBA" id="ARBA00023316"/>
    </source>
</evidence>
<evidence type="ECO:0000256" key="13">
    <source>
        <dbReference type="PIRSR" id="PIRSR618044-1"/>
    </source>
</evidence>
<keyword evidence="11" id="KW-0961">Cell wall biogenesis/degradation</keyword>
<dbReference type="Proteomes" id="UP000222564">
    <property type="component" value="Unassembled WGS sequence"/>
</dbReference>
<dbReference type="UniPathway" id="UPA00219"/>
<keyword evidence="5 18" id="KW-0121">Carboxypeptidase</keyword>
<keyword evidence="7 16" id="KW-0732">Signal</keyword>
<dbReference type="GO" id="GO:0009002">
    <property type="term" value="F:serine-type D-Ala-D-Ala carboxypeptidase activity"/>
    <property type="evidence" value="ECO:0007669"/>
    <property type="project" value="UniProtKB-EC"/>
</dbReference>
<evidence type="ECO:0000313" key="18">
    <source>
        <dbReference type="EMBL" id="PHJ38150.1"/>
    </source>
</evidence>
<dbReference type="InterPro" id="IPR037167">
    <property type="entry name" value="Peptidase_S11_C_sf"/>
</dbReference>
<evidence type="ECO:0000256" key="16">
    <source>
        <dbReference type="SAM" id="SignalP"/>
    </source>
</evidence>
<comment type="pathway">
    <text evidence="2">Cell wall biogenesis; peptidoglycan biosynthesis.</text>
</comment>
<sequence>MNKVLPVILLLLSFNFFIPRLGAADPRPDGKPPKIKASAACLMDVATGRIYYEKDGDKRREPASLTKVMTAILAIENGNLKDIVTVGKRAAAVSMGQDIGLKTGDRLYLEDLLKAALMYSANDSTVAIAEHIGGSHDMFVKMMNDKARVLGMKNTRFANTNGYHHPNHYTTANDLAILTSYALKNKTFAKFVKTEEATITWLPGEEDIKTSKDVKDEHPKQRVLHNTNRLLRSDFEGIDGVKTGTTPRAGNCLIASATREGRQLVAVILHSNNRWNDATRLLEYGFNEIKPVVLTEKDEVITELPVLDGLDKKVSLVAAQRIEVYLPRIDVDKVERKATLNPTPTAPVKQGTKLGTATYFLNGKEIASVDLVANRNIERVSWFNRLFD</sequence>
<feature type="active site" evidence="13">
    <location>
        <position position="120"/>
    </location>
</feature>
<keyword evidence="19" id="KW-1185">Reference proteome</keyword>
<evidence type="ECO:0000256" key="2">
    <source>
        <dbReference type="ARBA" id="ARBA00004752"/>
    </source>
</evidence>
<dbReference type="PANTHER" id="PTHR21581">
    <property type="entry name" value="D-ALANYL-D-ALANINE CARBOXYPEPTIDASE"/>
    <property type="match status" value="1"/>
</dbReference>
<dbReference type="GO" id="GO:0009252">
    <property type="term" value="P:peptidoglycan biosynthetic process"/>
    <property type="evidence" value="ECO:0007669"/>
    <property type="project" value="UniProtKB-UniPathway"/>
</dbReference>
<organism evidence="18 19">
    <name type="scientific">Desulforamulus profundi</name>
    <dbReference type="NCBI Taxonomy" id="1383067"/>
    <lineage>
        <taxon>Bacteria</taxon>
        <taxon>Bacillati</taxon>
        <taxon>Bacillota</taxon>
        <taxon>Clostridia</taxon>
        <taxon>Eubacteriales</taxon>
        <taxon>Peptococcaceae</taxon>
        <taxon>Desulforamulus</taxon>
    </lineage>
</organism>
<dbReference type="Gene3D" id="3.40.710.10">
    <property type="entry name" value="DD-peptidase/beta-lactamase superfamily"/>
    <property type="match status" value="1"/>
</dbReference>
<evidence type="ECO:0000256" key="12">
    <source>
        <dbReference type="ARBA" id="ARBA00034000"/>
    </source>
</evidence>